<proteinExistence type="predicted"/>
<keyword evidence="4" id="KW-1185">Reference proteome</keyword>
<protein>
    <recommendedName>
        <fullName evidence="5">Myb-like DNA-binding domain containing protein</fullName>
    </recommendedName>
</protein>
<organism evidence="3 4">
    <name type="scientific">Tritrichomonas musculus</name>
    <dbReference type="NCBI Taxonomy" id="1915356"/>
    <lineage>
        <taxon>Eukaryota</taxon>
        <taxon>Metamonada</taxon>
        <taxon>Parabasalia</taxon>
        <taxon>Tritrichomonadida</taxon>
        <taxon>Tritrichomonadidae</taxon>
        <taxon>Tritrichomonas</taxon>
    </lineage>
</organism>
<dbReference type="PROSITE" id="PS51294">
    <property type="entry name" value="HTH_MYB"/>
    <property type="match status" value="2"/>
</dbReference>
<feature type="domain" description="HTH myb-type" evidence="2">
    <location>
        <begin position="1"/>
        <end position="56"/>
    </location>
</feature>
<dbReference type="PANTHER" id="PTHR45614:SF69">
    <property type="entry name" value="CHROMOSOME UNDETERMINED SCAFFOLD_38, WHOLE GENOME SHOTGUN SEQUENCE"/>
    <property type="match status" value="1"/>
</dbReference>
<dbReference type="Proteomes" id="UP001470230">
    <property type="component" value="Unassembled WGS sequence"/>
</dbReference>
<dbReference type="InterPro" id="IPR050560">
    <property type="entry name" value="MYB_TF"/>
</dbReference>
<name>A0ABR2J2L9_9EUKA</name>
<feature type="domain" description="Myb-like" evidence="1">
    <location>
        <begin position="2"/>
        <end position="52"/>
    </location>
</feature>
<evidence type="ECO:0008006" key="5">
    <source>
        <dbReference type="Google" id="ProtNLM"/>
    </source>
</evidence>
<evidence type="ECO:0000313" key="4">
    <source>
        <dbReference type="Proteomes" id="UP001470230"/>
    </source>
</evidence>
<dbReference type="InterPro" id="IPR009057">
    <property type="entry name" value="Homeodomain-like_sf"/>
</dbReference>
<evidence type="ECO:0000313" key="3">
    <source>
        <dbReference type="EMBL" id="KAK8871796.1"/>
    </source>
</evidence>
<feature type="domain" description="Myb-like" evidence="1">
    <location>
        <begin position="53"/>
        <end position="103"/>
    </location>
</feature>
<evidence type="ECO:0000259" key="2">
    <source>
        <dbReference type="PROSITE" id="PS51294"/>
    </source>
</evidence>
<dbReference type="PANTHER" id="PTHR45614">
    <property type="entry name" value="MYB PROTEIN-RELATED"/>
    <property type="match status" value="1"/>
</dbReference>
<reference evidence="3 4" key="1">
    <citation type="submission" date="2024-04" db="EMBL/GenBank/DDBJ databases">
        <title>Tritrichomonas musculus Genome.</title>
        <authorList>
            <person name="Alves-Ferreira E."/>
            <person name="Grigg M."/>
            <person name="Lorenzi H."/>
            <person name="Galac M."/>
        </authorList>
    </citation>
    <scope>NUCLEOTIDE SEQUENCE [LARGE SCALE GENOMIC DNA]</scope>
    <source>
        <strain evidence="3 4">EAF2021</strain>
    </source>
</reference>
<feature type="domain" description="HTH myb-type" evidence="2">
    <location>
        <begin position="60"/>
        <end position="107"/>
    </location>
</feature>
<comment type="caution">
    <text evidence="3">The sequence shown here is derived from an EMBL/GenBank/DDBJ whole genome shotgun (WGS) entry which is preliminary data.</text>
</comment>
<sequence length="157" mass="18855">MKAQAKRNKFTEIDDIKLIKAVKEKGKDWKIISTMIGNKTARQCRDRYNNYLSPFVQNKKWSIEEEKILIEKYSLYGPKWSFMTRFFNNRAAVNIKNHCTKLFSRNIIQPIFNVFDYDNEYEVILEQANEHEDERNDGYFECNPNDIDMSELMYKLV</sequence>
<dbReference type="Pfam" id="PF00249">
    <property type="entry name" value="Myb_DNA-binding"/>
    <property type="match status" value="2"/>
</dbReference>
<dbReference type="SMART" id="SM00717">
    <property type="entry name" value="SANT"/>
    <property type="match status" value="2"/>
</dbReference>
<dbReference type="InterPro" id="IPR001005">
    <property type="entry name" value="SANT/Myb"/>
</dbReference>
<gene>
    <name evidence="3" type="ORF">M9Y10_007538</name>
</gene>
<dbReference type="Gene3D" id="1.10.10.60">
    <property type="entry name" value="Homeodomain-like"/>
    <property type="match status" value="2"/>
</dbReference>
<dbReference type="InterPro" id="IPR017930">
    <property type="entry name" value="Myb_dom"/>
</dbReference>
<dbReference type="CDD" id="cd00167">
    <property type="entry name" value="SANT"/>
    <property type="match status" value="1"/>
</dbReference>
<dbReference type="EMBL" id="JAPFFF010000013">
    <property type="protein sequence ID" value="KAK8871796.1"/>
    <property type="molecule type" value="Genomic_DNA"/>
</dbReference>
<dbReference type="PROSITE" id="PS50090">
    <property type="entry name" value="MYB_LIKE"/>
    <property type="match status" value="2"/>
</dbReference>
<dbReference type="SUPFAM" id="SSF46689">
    <property type="entry name" value="Homeodomain-like"/>
    <property type="match status" value="1"/>
</dbReference>
<accession>A0ABR2J2L9</accession>
<evidence type="ECO:0000259" key="1">
    <source>
        <dbReference type="PROSITE" id="PS50090"/>
    </source>
</evidence>